<evidence type="ECO:0008006" key="4">
    <source>
        <dbReference type="Google" id="ProtNLM"/>
    </source>
</evidence>
<gene>
    <name evidence="2" type="ORF">SAMN05444320_10487</name>
</gene>
<evidence type="ECO:0000313" key="2">
    <source>
        <dbReference type="EMBL" id="SHF55858.1"/>
    </source>
</evidence>
<evidence type="ECO:0000313" key="3">
    <source>
        <dbReference type="Proteomes" id="UP000184501"/>
    </source>
</evidence>
<protein>
    <recommendedName>
        <fullName evidence="4">Phage tail protein domain-containing protein</fullName>
    </recommendedName>
</protein>
<evidence type="ECO:0000256" key="1">
    <source>
        <dbReference type="SAM" id="MobiDB-lite"/>
    </source>
</evidence>
<dbReference type="Proteomes" id="UP000184501">
    <property type="component" value="Unassembled WGS sequence"/>
</dbReference>
<name>A0A1M5CMA1_STRHI</name>
<dbReference type="STRING" id="2017.SAMN05444320_10487"/>
<sequence>MRPQRPTHWLLDGRTGWRTRTSDGITARHNLRLTGGVRPRRPSRTRRVVSAMTVLTTTRPGLRRTYVHSGQWTSLLLDSRVYRCGWDRVALDVRLPPGTAVVVDTTTFDEPPDPNALVEWSRSGEQTGQAVPTGRGATRATLDWPVRSRPGRYLAVRLNLRGPGWCTPRVHALRAHYPRASHLDFLPEVYRSDPDSRDFLDRFLASLLGMWDELSDTVTRLPALYAPESVPSFAMLRLLATWFGIDLSGIDPGAIDPGGADPGRGHVGGIVDARRWVRANLDVRRREGTPYAVHALISALLRSQFGIRVAGTGFPRVVEGKVGQGAWLALSIPGQSTLGRPLHLWSEAMVGRLRIGQYSQLGKAKLVGVGDPTSDMAASTNAVGQRFRVYLPAAWKARPGLEQAVRRLLDAERPAATQYELCWTGPGLRVQTQSTVGVDTAVAPELVGGPRGDTPPRTPAADPCATI</sequence>
<proteinExistence type="predicted"/>
<dbReference type="EMBL" id="FQVN01000004">
    <property type="protein sequence ID" value="SHF55858.1"/>
    <property type="molecule type" value="Genomic_DNA"/>
</dbReference>
<organism evidence="2 3">
    <name type="scientific">Streptoalloteichus hindustanus</name>
    <dbReference type="NCBI Taxonomy" id="2017"/>
    <lineage>
        <taxon>Bacteria</taxon>
        <taxon>Bacillati</taxon>
        <taxon>Actinomycetota</taxon>
        <taxon>Actinomycetes</taxon>
        <taxon>Pseudonocardiales</taxon>
        <taxon>Pseudonocardiaceae</taxon>
        <taxon>Streptoalloteichus</taxon>
    </lineage>
</organism>
<feature type="region of interest" description="Disordered" evidence="1">
    <location>
        <begin position="447"/>
        <end position="467"/>
    </location>
</feature>
<keyword evidence="3" id="KW-1185">Reference proteome</keyword>
<dbReference type="AlphaFoldDB" id="A0A1M5CMA1"/>
<accession>A0A1M5CMA1</accession>
<reference evidence="2 3" key="1">
    <citation type="submission" date="2016-11" db="EMBL/GenBank/DDBJ databases">
        <authorList>
            <person name="Jaros S."/>
            <person name="Januszkiewicz K."/>
            <person name="Wedrychowicz H."/>
        </authorList>
    </citation>
    <scope>NUCLEOTIDE SEQUENCE [LARGE SCALE GENOMIC DNA]</scope>
    <source>
        <strain evidence="2 3">DSM 44523</strain>
    </source>
</reference>